<protein>
    <submittedName>
        <fullName evidence="3">G-protein coupled receptors family 1 profile domain-containing protein</fullName>
    </submittedName>
</protein>
<evidence type="ECO:0000256" key="1">
    <source>
        <dbReference type="SAM" id="Phobius"/>
    </source>
</evidence>
<keyword evidence="2" id="KW-1185">Reference proteome</keyword>
<evidence type="ECO:0000313" key="2">
    <source>
        <dbReference type="Proteomes" id="UP000887566"/>
    </source>
</evidence>
<dbReference type="WBParaSite" id="PSAMB.scaffold9029size5448.g32054.t1">
    <property type="protein sequence ID" value="PSAMB.scaffold9029size5448.g32054.t1"/>
    <property type="gene ID" value="PSAMB.scaffold9029size5448.g32054"/>
</dbReference>
<evidence type="ECO:0000313" key="3">
    <source>
        <dbReference type="WBParaSite" id="PSAMB.scaffold9029size5448.g32054.t1"/>
    </source>
</evidence>
<keyword evidence="1" id="KW-1133">Transmembrane helix</keyword>
<dbReference type="Gene3D" id="1.20.1070.10">
    <property type="entry name" value="Rhodopsin 7-helix transmembrane proteins"/>
    <property type="match status" value="1"/>
</dbReference>
<dbReference type="SUPFAM" id="SSF81321">
    <property type="entry name" value="Family A G protein-coupled receptor-like"/>
    <property type="match status" value="1"/>
</dbReference>
<reference evidence="3" key="1">
    <citation type="submission" date="2022-11" db="UniProtKB">
        <authorList>
            <consortium name="WormBaseParasite"/>
        </authorList>
    </citation>
    <scope>IDENTIFICATION</scope>
</reference>
<keyword evidence="1" id="KW-0812">Transmembrane</keyword>
<feature type="transmembrane region" description="Helical" evidence="1">
    <location>
        <begin position="68"/>
        <end position="89"/>
    </location>
</feature>
<dbReference type="AlphaFoldDB" id="A0A914XQC7"/>
<dbReference type="Proteomes" id="UP000887566">
    <property type="component" value="Unplaced"/>
</dbReference>
<organism evidence="2 3">
    <name type="scientific">Plectus sambesii</name>
    <dbReference type="NCBI Taxonomy" id="2011161"/>
    <lineage>
        <taxon>Eukaryota</taxon>
        <taxon>Metazoa</taxon>
        <taxon>Ecdysozoa</taxon>
        <taxon>Nematoda</taxon>
        <taxon>Chromadorea</taxon>
        <taxon>Plectida</taxon>
        <taxon>Plectina</taxon>
        <taxon>Plectoidea</taxon>
        <taxon>Plectidae</taxon>
        <taxon>Plectus</taxon>
    </lineage>
</organism>
<keyword evidence="1" id="KW-0472">Membrane</keyword>
<accession>A0A914XQC7</accession>
<sequence>MDTIVTSCRDSPENAYWNSATNTPDQSVIFARLALSQLFYVVTGAIASVFNMVCIVVFVTRKELRIKYLLFAVLAFANLINTLFLFLAGTVRRQMIFTNQYNQMRSTFECLLQPGPHLQLLGGQLPAVILLVIDVERFIAVYR</sequence>
<feature type="transmembrane region" description="Helical" evidence="1">
    <location>
        <begin position="38"/>
        <end position="59"/>
    </location>
</feature>
<proteinExistence type="predicted"/>
<name>A0A914XQC7_9BILA</name>